<proteinExistence type="predicted"/>
<evidence type="ECO:0000256" key="1">
    <source>
        <dbReference type="ARBA" id="ARBA00022857"/>
    </source>
</evidence>
<keyword evidence="3" id="KW-0560">Oxidoreductase</keyword>
<dbReference type="PANTHER" id="PTHR44154">
    <property type="entry name" value="QUINONE OXIDOREDUCTASE"/>
    <property type="match status" value="1"/>
</dbReference>
<protein>
    <submittedName>
        <fullName evidence="3">Quinone oxidoreductase 1</fullName>
        <ecNumber evidence="3">1.6.5.5</ecNumber>
    </submittedName>
</protein>
<dbReference type="Proteomes" id="UP000318878">
    <property type="component" value="Unassembled WGS sequence"/>
</dbReference>
<evidence type="ECO:0000313" key="3">
    <source>
        <dbReference type="EMBL" id="TWT32100.1"/>
    </source>
</evidence>
<name>A0A5C5V2A7_9BACT</name>
<evidence type="ECO:0000313" key="4">
    <source>
        <dbReference type="Proteomes" id="UP000318878"/>
    </source>
</evidence>
<keyword evidence="1" id="KW-0521">NADP</keyword>
<feature type="domain" description="Enoyl reductase (ER)" evidence="2">
    <location>
        <begin position="11"/>
        <end position="330"/>
    </location>
</feature>
<reference evidence="3 4" key="1">
    <citation type="submission" date="2019-02" db="EMBL/GenBank/DDBJ databases">
        <title>Deep-cultivation of Planctomycetes and their phenomic and genomic characterization uncovers novel biology.</title>
        <authorList>
            <person name="Wiegand S."/>
            <person name="Jogler M."/>
            <person name="Boedeker C."/>
            <person name="Pinto D."/>
            <person name="Vollmers J."/>
            <person name="Rivas-Marin E."/>
            <person name="Kohn T."/>
            <person name="Peeters S.H."/>
            <person name="Heuer A."/>
            <person name="Rast P."/>
            <person name="Oberbeckmann S."/>
            <person name="Bunk B."/>
            <person name="Jeske O."/>
            <person name="Meyerdierks A."/>
            <person name="Storesund J.E."/>
            <person name="Kallscheuer N."/>
            <person name="Luecker S."/>
            <person name="Lage O.M."/>
            <person name="Pohl T."/>
            <person name="Merkel B.J."/>
            <person name="Hornburger P."/>
            <person name="Mueller R.-W."/>
            <person name="Bruemmer F."/>
            <person name="Labrenz M."/>
            <person name="Spormann A.M."/>
            <person name="Op Den Camp H."/>
            <person name="Overmann J."/>
            <person name="Amann R."/>
            <person name="Jetten M.S.M."/>
            <person name="Mascher T."/>
            <person name="Medema M.H."/>
            <person name="Devos D.P."/>
            <person name="Kaster A.-K."/>
            <person name="Ovreas L."/>
            <person name="Rohde M."/>
            <person name="Galperin M.Y."/>
            <person name="Jogler C."/>
        </authorList>
    </citation>
    <scope>NUCLEOTIDE SEQUENCE [LARGE SCALE GENOMIC DNA]</scope>
    <source>
        <strain evidence="3 4">Enr8</strain>
    </source>
</reference>
<evidence type="ECO:0000259" key="2">
    <source>
        <dbReference type="SMART" id="SM00829"/>
    </source>
</evidence>
<organism evidence="3 4">
    <name type="scientific">Blastopirellula retiformator</name>
    <dbReference type="NCBI Taxonomy" id="2527970"/>
    <lineage>
        <taxon>Bacteria</taxon>
        <taxon>Pseudomonadati</taxon>
        <taxon>Planctomycetota</taxon>
        <taxon>Planctomycetia</taxon>
        <taxon>Pirellulales</taxon>
        <taxon>Pirellulaceae</taxon>
        <taxon>Blastopirellula</taxon>
    </lineage>
</organism>
<dbReference type="InterPro" id="IPR051603">
    <property type="entry name" value="Zinc-ADH_QOR/CCCR"/>
</dbReference>
<dbReference type="SUPFAM" id="SSF51735">
    <property type="entry name" value="NAD(P)-binding Rossmann-fold domains"/>
    <property type="match status" value="1"/>
</dbReference>
<dbReference type="InterPro" id="IPR011032">
    <property type="entry name" value="GroES-like_sf"/>
</dbReference>
<accession>A0A5C5V2A7</accession>
<keyword evidence="4" id="KW-1185">Reference proteome</keyword>
<dbReference type="SMART" id="SM00829">
    <property type="entry name" value="PKS_ER"/>
    <property type="match status" value="1"/>
</dbReference>
<dbReference type="AlphaFoldDB" id="A0A5C5V2A7"/>
<sequence length="332" mass="35522">MMKAAYFSEPGPPSVIQYGDLPTPQIGPHQALVKMTAVSVNPIDTYIRNGANYWDLPQPYIIGSDLAGVVEEVGAEVDSLEVGDRVWCSNQGFFGEQGTFAEYCAVDAKWLYKLPEGASEKDAAACALVGVTAHLGLFKGNADLQSGETLYIQGGSGGVGSMVVQMAKLAGARVIAAAGSEEKAAICRELGADEVVLYKTENVAERIKELAPNGINVFWETQREPDFDLIVGAMAERGRIVLMAGRDARPEFPVGPFYVKQCRIFGFVMFKASPSEMRVSGEAISVLLGAGKLQSQIGAEFPLGEAAKAHELQEGNTLHKQQTLAGKIVLHP</sequence>
<dbReference type="SUPFAM" id="SSF50129">
    <property type="entry name" value="GroES-like"/>
    <property type="match status" value="1"/>
</dbReference>
<gene>
    <name evidence="3" type="primary">qorA</name>
    <name evidence="3" type="ORF">Enr8_40260</name>
</gene>
<dbReference type="InterPro" id="IPR013149">
    <property type="entry name" value="ADH-like_C"/>
</dbReference>
<dbReference type="CDD" id="cd08253">
    <property type="entry name" value="zeta_crystallin"/>
    <property type="match status" value="1"/>
</dbReference>
<dbReference type="GO" id="GO:0003960">
    <property type="term" value="F:quinone reductase (NADPH) activity"/>
    <property type="evidence" value="ECO:0007669"/>
    <property type="project" value="UniProtKB-EC"/>
</dbReference>
<dbReference type="InterPro" id="IPR020843">
    <property type="entry name" value="ER"/>
</dbReference>
<dbReference type="Gene3D" id="3.40.50.720">
    <property type="entry name" value="NAD(P)-binding Rossmann-like Domain"/>
    <property type="match status" value="1"/>
</dbReference>
<dbReference type="Gene3D" id="3.90.180.10">
    <property type="entry name" value="Medium-chain alcohol dehydrogenases, catalytic domain"/>
    <property type="match status" value="1"/>
</dbReference>
<dbReference type="EC" id="1.6.5.5" evidence="3"/>
<comment type="caution">
    <text evidence="3">The sequence shown here is derived from an EMBL/GenBank/DDBJ whole genome shotgun (WGS) entry which is preliminary data.</text>
</comment>
<dbReference type="PANTHER" id="PTHR44154:SF1">
    <property type="entry name" value="QUINONE OXIDOREDUCTASE"/>
    <property type="match status" value="1"/>
</dbReference>
<dbReference type="Pfam" id="PF00107">
    <property type="entry name" value="ADH_zinc_N"/>
    <property type="match status" value="1"/>
</dbReference>
<dbReference type="EMBL" id="SJPF01000004">
    <property type="protein sequence ID" value="TWT32100.1"/>
    <property type="molecule type" value="Genomic_DNA"/>
</dbReference>
<dbReference type="InterPro" id="IPR013154">
    <property type="entry name" value="ADH-like_N"/>
</dbReference>
<dbReference type="InterPro" id="IPR036291">
    <property type="entry name" value="NAD(P)-bd_dom_sf"/>
</dbReference>
<dbReference type="Pfam" id="PF08240">
    <property type="entry name" value="ADH_N"/>
    <property type="match status" value="1"/>
</dbReference>